<dbReference type="Pfam" id="PF05010">
    <property type="entry name" value="TACC_C"/>
    <property type="match status" value="1"/>
</dbReference>
<evidence type="ECO:0000256" key="7">
    <source>
        <dbReference type="SAM" id="Coils"/>
    </source>
</evidence>
<feature type="region of interest" description="Disordered" evidence="8">
    <location>
        <begin position="765"/>
        <end position="880"/>
    </location>
</feature>
<evidence type="ECO:0000256" key="6">
    <source>
        <dbReference type="ARBA" id="ARBA00023212"/>
    </source>
</evidence>
<dbReference type="EMBL" id="JARKIK010000032">
    <property type="protein sequence ID" value="KAK8740935.1"/>
    <property type="molecule type" value="Genomic_DNA"/>
</dbReference>
<evidence type="ECO:0000313" key="11">
    <source>
        <dbReference type="Proteomes" id="UP001445076"/>
    </source>
</evidence>
<evidence type="ECO:0000256" key="1">
    <source>
        <dbReference type="ARBA" id="ARBA00004245"/>
    </source>
</evidence>
<feature type="region of interest" description="Disordered" evidence="8">
    <location>
        <begin position="1282"/>
        <end position="1381"/>
    </location>
</feature>
<dbReference type="GO" id="GO:0007052">
    <property type="term" value="P:mitotic spindle organization"/>
    <property type="evidence" value="ECO:0007669"/>
    <property type="project" value="InterPro"/>
</dbReference>
<keyword evidence="4" id="KW-0597">Phosphoprotein</keyword>
<dbReference type="GO" id="GO:0005856">
    <property type="term" value="C:cytoskeleton"/>
    <property type="evidence" value="ECO:0007669"/>
    <property type="project" value="UniProtKB-SubCell"/>
</dbReference>
<dbReference type="InterPro" id="IPR007707">
    <property type="entry name" value="TACC_C"/>
</dbReference>
<feature type="compositionally biased region" description="Basic and acidic residues" evidence="8">
    <location>
        <begin position="434"/>
        <end position="449"/>
    </location>
</feature>
<dbReference type="FunFam" id="1.20.5.1700:FF:000001">
    <property type="entry name" value="Transforming acidic coiled-coil-containing protein 1 isoform 2"/>
    <property type="match status" value="1"/>
</dbReference>
<comment type="caution">
    <text evidence="10">The sequence shown here is derived from an EMBL/GenBank/DDBJ whole genome shotgun (WGS) entry which is preliminary data.</text>
</comment>
<feature type="compositionally biased region" description="Polar residues" evidence="8">
    <location>
        <begin position="173"/>
        <end position="187"/>
    </location>
</feature>
<sequence length="1605" mass="176589">MIGDVLDWDIGLQLLCLLSSIMGIRHTKGNQSGNKADAGQKKKGPTAPLGLAGPPGNPEQEAEGQKNTLVITRENISSVSPPSSPSSLPSDASSHSLSKECDTTSTAEDSTSFASCLTGDPSSASELSQISPVKDLTPSDVTKNFGAETCTAETSVNSDSEYESAEELYLHSEPSSALTVQPSSNRPESPGTDEAQTTKQEVSVTLETLEKASVSSLEEIPQRETEVLPVAVENLLVNAESFPVSVDNQTENFALEKSENLSSTISDSLVTVTKSEIIEESVSKITVFTDQQANNYSSAVNEFLPSSECEQPAETVNTTLTLEKREVSGDINTESKDYAIIVSESQPKSVTLSDTKESETQLVKYNLERKLEQIPSEDQFDDEITGTSNVYRKENENIIQSGNQFISEDQSSSNNTEDIVKAFSEQAACQQTRDTTKCNRDSTSEERVSSVDALVAPQEEHPLPSENLIGLNDRSSSVSTLVAHPEEQPLPSENFISPDDRSSSVNTLVAPPEEQPLPSENLISPDDRLSSVNTLVASSGGEPLPSGNFIDPDDIPIIPKKSYNLDFLDNLDDPNFNPFATKTYVRISPPLSPEPGFVLPPLKPTVQKAKLTKQGKTASTEVLADIGTKTEDQIVLEKEQKIDIQSSKLETNHRLPVSPEHQSQSVEHSQDSGQLLEIAFDDSASPVKRPRKLGKKPDLKQQRQPVKKPPPKSKAFEKNNNKIEDKSISETETKFVHEDLPITSSKGYNLDFLDDLDDPNFNPFATKCSVSNSPPKESSVLLEEKGDHKSKPKVASPKKAPAKKGFTVIKNKTKTNVPAVDETDSSKKLVSDPADSDNGTDKLENNVIESAEEKDTPLPSKTDYNLDFLDDPNFDPFQSRSSLNQNITVEETDPSNKVPKNIDVAKDNSVKHEEKSDNECDKDSAIGLEKKVECNKEHLSQAPQEVKKLVINKDETRETVHSPENEEKSEVIEAKTYIEVCATSGETRGCEEKTLNSEEEIPCVIDTSPNQTDEKCKSSVEHLQLKSSQVSEEAAASPVLRNENLESKLDLEIGNTSRESKEIVLDTERETSLPKVPSIGTIGQLDSLEFAQLLGNEASRLAEEFMNCSTDSGLPDSDDSSCIKPSNVESTMADMNFTKSPQYGAHLDENINPFQKHSRLPRSPPLGKREAVCGAESGDISHVLDSFKARRSLKRENVMGEERLDTVSVDDDSGIVLGTRSDLETEVNHSEAGPEIATGLTSSDLRCASQSKTEDEEEEMCDQITDEEFLASEAFFKEATDMENQLRKSLGTPLMGSHSKLSGDEVTPTKDKREHPAITPESPQNKPVPSTSSPAPPREERSAPEGTSSPTPRPSDTSERKPSSSRPTSVPPEGYMTAAEVQDLLKRQELKFEEKLLQVELAAGEKEKTLRQTMKDEQKELTTLGESMAELTQSRDALLKMVGQYKGMLASLVSEKEKDKQNADERIKAIEVERNQALEDLANVEVAFSDVHRKYERTKQVVDTLRRNEETLRGAVADYETKLQKQEQKFIEFQKHAEEKIQLANEEFEAMRKANDQEMTKMSALLKKAEMKIMSLQDAFDRKTRENQELTQLCDDLINKVGASH</sequence>
<dbReference type="Proteomes" id="UP001445076">
    <property type="component" value="Unassembled WGS sequence"/>
</dbReference>
<keyword evidence="11" id="KW-1185">Reference proteome</keyword>
<evidence type="ECO:0000256" key="3">
    <source>
        <dbReference type="ARBA" id="ARBA00022490"/>
    </source>
</evidence>
<evidence type="ECO:0000256" key="8">
    <source>
        <dbReference type="SAM" id="MobiDB-lite"/>
    </source>
</evidence>
<evidence type="ECO:0000313" key="10">
    <source>
        <dbReference type="EMBL" id="KAK8740935.1"/>
    </source>
</evidence>
<dbReference type="GO" id="GO:0005737">
    <property type="term" value="C:cytoplasm"/>
    <property type="evidence" value="ECO:0007669"/>
    <property type="project" value="TreeGrafter"/>
</dbReference>
<name>A0AAW0XMR7_CHEQU</name>
<dbReference type="InterPro" id="IPR039915">
    <property type="entry name" value="TACC"/>
</dbReference>
<feature type="compositionally biased region" description="Low complexity" evidence="8">
    <location>
        <begin position="45"/>
        <end position="54"/>
    </location>
</feature>
<reference evidence="10 11" key="1">
    <citation type="journal article" date="2024" name="BMC Genomics">
        <title>Genome assembly of redclaw crayfish (Cherax quadricarinatus) provides insights into its immune adaptation and hypoxia tolerance.</title>
        <authorList>
            <person name="Liu Z."/>
            <person name="Zheng J."/>
            <person name="Li H."/>
            <person name="Fang K."/>
            <person name="Wang S."/>
            <person name="He J."/>
            <person name="Zhou D."/>
            <person name="Weng S."/>
            <person name="Chi M."/>
            <person name="Gu Z."/>
            <person name="He J."/>
            <person name="Li F."/>
            <person name="Wang M."/>
        </authorList>
    </citation>
    <scope>NUCLEOTIDE SEQUENCE [LARGE SCALE GENOMIC DNA]</scope>
    <source>
        <strain evidence="10">ZL_2023a</strain>
    </source>
</reference>
<feature type="compositionally biased region" description="Low complexity" evidence="8">
    <location>
        <begin position="77"/>
        <end position="96"/>
    </location>
</feature>
<feature type="coiled-coil region" evidence="7">
    <location>
        <begin position="1414"/>
        <end position="1600"/>
    </location>
</feature>
<feature type="compositionally biased region" description="Basic and acidic residues" evidence="8">
    <location>
        <begin position="1301"/>
        <end position="1316"/>
    </location>
</feature>
<evidence type="ECO:0000259" key="9">
    <source>
        <dbReference type="Pfam" id="PF05010"/>
    </source>
</evidence>
<feature type="domain" description="Transforming acidic coiled-coil-containing protein C-terminal" evidence="9">
    <location>
        <begin position="1407"/>
        <end position="1598"/>
    </location>
</feature>
<feature type="compositionally biased region" description="Polar residues" evidence="8">
    <location>
        <begin position="65"/>
        <end position="76"/>
    </location>
</feature>
<dbReference type="PANTHER" id="PTHR13924">
    <property type="entry name" value="TRANSFORMING ACIDIC COILED-COIL CONTAINING PROTEIN 1/2"/>
    <property type="match status" value="1"/>
</dbReference>
<keyword evidence="5 7" id="KW-0175">Coiled coil</keyword>
<evidence type="ECO:0000256" key="4">
    <source>
        <dbReference type="ARBA" id="ARBA00022553"/>
    </source>
</evidence>
<comment type="similarity">
    <text evidence="2">Belongs to the TACC family.</text>
</comment>
<feature type="region of interest" description="Disordered" evidence="8">
    <location>
        <begin position="427"/>
        <end position="525"/>
    </location>
</feature>
<feature type="region of interest" description="Disordered" evidence="8">
    <location>
        <begin position="1220"/>
        <end position="1262"/>
    </location>
</feature>
<feature type="compositionally biased region" description="Polar residues" evidence="8">
    <location>
        <begin position="1239"/>
        <end position="1251"/>
    </location>
</feature>
<feature type="compositionally biased region" description="Basic and acidic residues" evidence="8">
    <location>
        <begin position="714"/>
        <end position="739"/>
    </location>
</feature>
<keyword evidence="6" id="KW-0206">Cytoskeleton</keyword>
<evidence type="ECO:0000256" key="5">
    <source>
        <dbReference type="ARBA" id="ARBA00023054"/>
    </source>
</evidence>
<protein>
    <recommendedName>
        <fullName evidence="9">Transforming acidic coiled-coil-containing protein C-terminal domain-containing protein</fullName>
    </recommendedName>
</protein>
<evidence type="ECO:0000256" key="2">
    <source>
        <dbReference type="ARBA" id="ARBA00009423"/>
    </source>
</evidence>
<proteinExistence type="inferred from homology"/>
<dbReference type="PANTHER" id="PTHR13924:SF10">
    <property type="entry name" value="TRANSFORMING ACIDIC COILED-COIL PROTEIN, ISOFORM K"/>
    <property type="match status" value="1"/>
</dbReference>
<keyword evidence="3" id="KW-0963">Cytoplasm</keyword>
<feature type="region of interest" description="Disordered" evidence="8">
    <location>
        <begin position="647"/>
        <end position="739"/>
    </location>
</feature>
<feature type="region of interest" description="Disordered" evidence="8">
    <location>
        <begin position="29"/>
        <end position="200"/>
    </location>
</feature>
<feature type="compositionally biased region" description="Polar residues" evidence="8">
    <location>
        <begin position="103"/>
        <end position="131"/>
    </location>
</feature>
<gene>
    <name evidence="10" type="ORF">OTU49_002781</name>
</gene>
<accession>A0AAW0XMR7</accession>
<dbReference type="Gene3D" id="1.20.5.1700">
    <property type="match status" value="1"/>
</dbReference>
<organism evidence="10 11">
    <name type="scientific">Cherax quadricarinatus</name>
    <name type="common">Australian red claw crayfish</name>
    <dbReference type="NCBI Taxonomy" id="27406"/>
    <lineage>
        <taxon>Eukaryota</taxon>
        <taxon>Metazoa</taxon>
        <taxon>Ecdysozoa</taxon>
        <taxon>Arthropoda</taxon>
        <taxon>Crustacea</taxon>
        <taxon>Multicrustacea</taxon>
        <taxon>Malacostraca</taxon>
        <taxon>Eumalacostraca</taxon>
        <taxon>Eucarida</taxon>
        <taxon>Decapoda</taxon>
        <taxon>Pleocyemata</taxon>
        <taxon>Astacidea</taxon>
        <taxon>Parastacoidea</taxon>
        <taxon>Parastacidae</taxon>
        <taxon>Cherax</taxon>
    </lineage>
</organism>
<feature type="compositionally biased region" description="Polar residues" evidence="8">
    <location>
        <begin position="660"/>
        <end position="673"/>
    </location>
</feature>
<comment type="subcellular location">
    <subcellularLocation>
        <location evidence="1">Cytoplasm</location>
        <location evidence="1">Cytoskeleton</location>
    </subcellularLocation>
</comment>